<feature type="chain" id="PRO_5047161034" description="17 kDa surface antigen" evidence="6">
    <location>
        <begin position="17"/>
        <end position="140"/>
    </location>
</feature>
<evidence type="ECO:0000256" key="1">
    <source>
        <dbReference type="ARBA" id="ARBA00004459"/>
    </source>
</evidence>
<accession>A0ABM6MAL1</accession>
<name>A0ABM6MAL1_9SPHN</name>
<dbReference type="Pfam" id="PF05433">
    <property type="entry name" value="Rick_17kDa_Anti"/>
    <property type="match status" value="1"/>
</dbReference>
<proteinExistence type="inferred from homology"/>
<evidence type="ECO:0000256" key="6">
    <source>
        <dbReference type="SAM" id="SignalP"/>
    </source>
</evidence>
<dbReference type="RefSeq" id="WP_117353094.1">
    <property type="nucleotide sequence ID" value="NZ_CP020083.1"/>
</dbReference>
<keyword evidence="4" id="KW-0472">Membrane</keyword>
<dbReference type="Proteomes" id="UP000258016">
    <property type="component" value="Chromosome"/>
</dbReference>
<dbReference type="InterPro" id="IPR051407">
    <property type="entry name" value="Bact_OM_lipoprot/Surf_antigen"/>
</dbReference>
<dbReference type="EMBL" id="CP020083">
    <property type="protein sequence ID" value="ASR52982.1"/>
    <property type="molecule type" value="Genomic_DNA"/>
</dbReference>
<gene>
    <name evidence="8" type="ORF">B5J99_17205</name>
</gene>
<evidence type="ECO:0000256" key="3">
    <source>
        <dbReference type="ARBA" id="ARBA00015281"/>
    </source>
</evidence>
<keyword evidence="6" id="KW-0732">Signal</keyword>
<feature type="signal peptide" evidence="6">
    <location>
        <begin position="1"/>
        <end position="16"/>
    </location>
</feature>
<dbReference type="InterPro" id="IPR008816">
    <property type="entry name" value="Gly_zipper_2TM_dom"/>
</dbReference>
<evidence type="ECO:0000256" key="5">
    <source>
        <dbReference type="ARBA" id="ARBA00023288"/>
    </source>
</evidence>
<evidence type="ECO:0000256" key="4">
    <source>
        <dbReference type="ARBA" id="ARBA00023136"/>
    </source>
</evidence>
<evidence type="ECO:0000313" key="9">
    <source>
        <dbReference type="Proteomes" id="UP000258016"/>
    </source>
</evidence>
<feature type="domain" description="Glycine zipper 2TM" evidence="7">
    <location>
        <begin position="93"/>
        <end position="132"/>
    </location>
</feature>
<dbReference type="PANTHER" id="PTHR35603:SF2">
    <property type="entry name" value="OUTER MEMBRANE LIPOPROTEIN"/>
    <property type="match status" value="1"/>
</dbReference>
<keyword evidence="9" id="KW-1185">Reference proteome</keyword>
<comment type="subcellular location">
    <subcellularLocation>
        <location evidence="1">Cell outer membrane</location>
        <topology evidence="1">Lipid-anchor</topology>
    </subcellularLocation>
</comment>
<reference evidence="8 9" key="1">
    <citation type="submission" date="2017-03" db="EMBL/GenBank/DDBJ databases">
        <title>Complete genome sequence of Blastomonas fulva degrading microcsystin LR.</title>
        <authorList>
            <person name="Lee H.-g."/>
            <person name="Jin L."/>
            <person name="oh H.-M."/>
        </authorList>
    </citation>
    <scope>NUCLEOTIDE SEQUENCE [LARGE SCALE GENOMIC DNA]</scope>
    <source>
        <strain evidence="8 9">T2</strain>
    </source>
</reference>
<dbReference type="PROSITE" id="PS51257">
    <property type="entry name" value="PROKAR_LIPOPROTEIN"/>
    <property type="match status" value="1"/>
</dbReference>
<keyword evidence="5" id="KW-0449">Lipoprotein</keyword>
<organism evidence="8 9">
    <name type="scientific">Blastomonas fulva</name>
    <dbReference type="NCBI Taxonomy" id="1550728"/>
    <lineage>
        <taxon>Bacteria</taxon>
        <taxon>Pseudomonadati</taxon>
        <taxon>Pseudomonadota</taxon>
        <taxon>Alphaproteobacteria</taxon>
        <taxon>Sphingomonadales</taxon>
        <taxon>Sphingomonadaceae</taxon>
        <taxon>Blastomonas</taxon>
    </lineage>
</organism>
<sequence length="140" mass="14979">MIFFTTKAWTVGAAIAAATVVSGCAGSGFNDRGFSNARQYDYNRPDPSYGGYDAGRYYRDDRRYRERRLSRNDRVYRGQDGRYYCRRSDGTTGLIVGGVAGGVLGNVIAPGGSDTLGTILGAIGGAAAGRAIDRNGTRCR</sequence>
<evidence type="ECO:0000256" key="2">
    <source>
        <dbReference type="ARBA" id="ARBA00008681"/>
    </source>
</evidence>
<comment type="similarity">
    <text evidence="2">Belongs to the rickettsiale 17 kDa surface antigen family.</text>
</comment>
<protein>
    <recommendedName>
        <fullName evidence="3">17 kDa surface antigen</fullName>
    </recommendedName>
</protein>
<evidence type="ECO:0000259" key="7">
    <source>
        <dbReference type="Pfam" id="PF05433"/>
    </source>
</evidence>
<dbReference type="GeneID" id="303487330"/>
<dbReference type="PANTHER" id="PTHR35603">
    <property type="match status" value="1"/>
</dbReference>
<evidence type="ECO:0000313" key="8">
    <source>
        <dbReference type="EMBL" id="ASR52982.1"/>
    </source>
</evidence>